<dbReference type="Pfam" id="PF00514">
    <property type="entry name" value="Arm"/>
    <property type="match status" value="1"/>
</dbReference>
<dbReference type="SUPFAM" id="SSF48371">
    <property type="entry name" value="ARM repeat"/>
    <property type="match status" value="2"/>
</dbReference>
<protein>
    <submittedName>
        <fullName evidence="4">Uncharacterized protein</fullName>
    </submittedName>
</protein>
<name>A0AAW1PCZ9_9CHLO</name>
<evidence type="ECO:0000256" key="3">
    <source>
        <dbReference type="SAM" id="MobiDB-lite"/>
    </source>
</evidence>
<sequence length="628" mass="66565">MSNQSGPDTLQRQVEDRQRPLDQREVQILPLTHKLAERGGSPLALRNKVSQAGRAQPCPPILRSMPDTVLHSKSALSASSSQADSHWFLYEPNPSLASSPKRGSEALIRAYNGQRGSQQQDLLDSARTLSRFGSVFGDAQSVLSGGTSMSGTAATNKDQNALEAQINLLQQRFGAAEQKRAAERLIKLANRDDNVLPTVINGNGIPRLMTMLHGPDRDCRELAVQLLSMISRYPDHRGDITAHDFVGAVANLLQDAGGDTARAAALLLRNCASDHRLKVQVASTGGVCALVRLLLDGDAKAAPACAAALLSLCRGPEPVRKAAVEAGAVPALIRVMKENWVQVSRPAAQALQTLCERHGVESIDLHKAMAEEAADVLLDLIRVGPLPCQEAAAAALRALSRHRHARQHILSAQSAIPLVDLIRAGTAPGQLAAAGTIRALAKGEELAIAALLHMQTGEAVAEWALVAEDAAAQESAAVTLLSLAQGSHNHQSLIRARCMRALMTLLERCTSIKGKLAAARAIANLAAHPQGRAQLQGQWDLNLLNADSRTAAIVLRLIWNLAGDEAAAAHLLSVGVANGLLHVLLGCSTSGRFDAVVEVLNRLAACSASTASQLAQISEVYIAEMKTP</sequence>
<organism evidence="4 5">
    <name type="scientific">Symbiochloris irregularis</name>
    <dbReference type="NCBI Taxonomy" id="706552"/>
    <lineage>
        <taxon>Eukaryota</taxon>
        <taxon>Viridiplantae</taxon>
        <taxon>Chlorophyta</taxon>
        <taxon>core chlorophytes</taxon>
        <taxon>Trebouxiophyceae</taxon>
        <taxon>Trebouxiales</taxon>
        <taxon>Trebouxiaceae</taxon>
        <taxon>Symbiochloris</taxon>
    </lineage>
</organism>
<dbReference type="InterPro" id="IPR016024">
    <property type="entry name" value="ARM-type_fold"/>
</dbReference>
<feature type="repeat" description="ARM" evidence="2">
    <location>
        <begin position="327"/>
        <end position="354"/>
    </location>
</feature>
<dbReference type="InterPro" id="IPR011989">
    <property type="entry name" value="ARM-like"/>
</dbReference>
<comment type="caution">
    <text evidence="4">The sequence shown here is derived from an EMBL/GenBank/DDBJ whole genome shotgun (WGS) entry which is preliminary data.</text>
</comment>
<dbReference type="Proteomes" id="UP001465755">
    <property type="component" value="Unassembled WGS sequence"/>
</dbReference>
<dbReference type="Gene3D" id="1.25.10.10">
    <property type="entry name" value="Leucine-rich Repeat Variant"/>
    <property type="match status" value="2"/>
</dbReference>
<evidence type="ECO:0000256" key="2">
    <source>
        <dbReference type="PROSITE-ProRule" id="PRU00259"/>
    </source>
</evidence>
<keyword evidence="5" id="KW-1185">Reference proteome</keyword>
<evidence type="ECO:0000256" key="1">
    <source>
        <dbReference type="ARBA" id="ARBA00022786"/>
    </source>
</evidence>
<keyword evidence="1" id="KW-0833">Ubl conjugation pathway</keyword>
<accession>A0AAW1PCZ9</accession>
<dbReference type="InterPro" id="IPR000225">
    <property type="entry name" value="Armadillo"/>
</dbReference>
<dbReference type="PANTHER" id="PTHR23315">
    <property type="entry name" value="U BOX DOMAIN-CONTAINING"/>
    <property type="match status" value="1"/>
</dbReference>
<dbReference type="AlphaFoldDB" id="A0AAW1PCZ9"/>
<feature type="compositionally biased region" description="Basic and acidic residues" evidence="3">
    <location>
        <begin position="13"/>
        <end position="25"/>
    </location>
</feature>
<evidence type="ECO:0000313" key="4">
    <source>
        <dbReference type="EMBL" id="KAK9806467.1"/>
    </source>
</evidence>
<feature type="region of interest" description="Disordered" evidence="3">
    <location>
        <begin position="1"/>
        <end position="25"/>
    </location>
</feature>
<gene>
    <name evidence="4" type="ORF">WJX73_010865</name>
</gene>
<evidence type="ECO:0000313" key="5">
    <source>
        <dbReference type="Proteomes" id="UP001465755"/>
    </source>
</evidence>
<dbReference type="SMART" id="SM00185">
    <property type="entry name" value="ARM"/>
    <property type="match status" value="6"/>
</dbReference>
<reference evidence="4 5" key="1">
    <citation type="journal article" date="2024" name="Nat. Commun.">
        <title>Phylogenomics reveals the evolutionary origins of lichenization in chlorophyte algae.</title>
        <authorList>
            <person name="Puginier C."/>
            <person name="Libourel C."/>
            <person name="Otte J."/>
            <person name="Skaloud P."/>
            <person name="Haon M."/>
            <person name="Grisel S."/>
            <person name="Petersen M."/>
            <person name="Berrin J.G."/>
            <person name="Delaux P.M."/>
            <person name="Dal Grande F."/>
            <person name="Keller J."/>
        </authorList>
    </citation>
    <scope>NUCLEOTIDE SEQUENCE [LARGE SCALE GENOMIC DNA]</scope>
    <source>
        <strain evidence="4 5">SAG 2036</strain>
    </source>
</reference>
<dbReference type="EMBL" id="JALJOQ010000038">
    <property type="protein sequence ID" value="KAK9806467.1"/>
    <property type="molecule type" value="Genomic_DNA"/>
</dbReference>
<dbReference type="PANTHER" id="PTHR23315:SF7">
    <property type="entry name" value="U-BOX DOMAIN-CONTAINING PROTEIN 4"/>
    <property type="match status" value="1"/>
</dbReference>
<dbReference type="PROSITE" id="PS50176">
    <property type="entry name" value="ARM_REPEAT"/>
    <property type="match status" value="1"/>
</dbReference>
<proteinExistence type="predicted"/>
<feature type="compositionally biased region" description="Polar residues" evidence="3">
    <location>
        <begin position="1"/>
        <end position="12"/>
    </location>
</feature>